<name>A0A2N6VPN5_9MICO</name>
<evidence type="ECO:0000313" key="3">
    <source>
        <dbReference type="EMBL" id="PMD05963.1"/>
    </source>
</evidence>
<reference evidence="3 4" key="1">
    <citation type="submission" date="2017-09" db="EMBL/GenBank/DDBJ databases">
        <title>Bacterial strain isolated from the female urinary microbiota.</title>
        <authorList>
            <person name="Thomas-White K."/>
            <person name="Kumar N."/>
            <person name="Forster S."/>
            <person name="Putonti C."/>
            <person name="Lawley T."/>
            <person name="Wolfe A.J."/>
        </authorList>
    </citation>
    <scope>NUCLEOTIDE SEQUENCE [LARGE SCALE GENOMIC DNA]</scope>
    <source>
        <strain evidence="3 4">UMB1301</strain>
    </source>
</reference>
<dbReference type="InterPro" id="IPR024537">
    <property type="entry name" value="DUF3322"/>
</dbReference>
<dbReference type="EMBL" id="PNHK01000001">
    <property type="protein sequence ID" value="PMD05963.1"/>
    <property type="molecule type" value="Genomic_DNA"/>
</dbReference>
<evidence type="ECO:0008006" key="5">
    <source>
        <dbReference type="Google" id="ProtNLM"/>
    </source>
</evidence>
<sequence length="387" mass="43211">MRGVEETRSTLRERLQRNMSGWAASPDKFSPIKFALHPPTEKQAIVDQQAAIDWVVQWRHVSDNPELAGTVTWEERAWSRVGRQSVPVRFVLEDAEVVARLVGGEPAARFRRMKDRATRIREVCGESAAVAGAIRANGQRIVGLSDENFGRVLEVVTWLGENPVGQLRPRQLPIRGVDSKWFSTHKTVVTALLKACEREDAVSVLESEPRLRARFLDPQLAPCDALCDLTAPVDELARMEIEPETVFVFENLESVLSMPRCAGAVVIHGGGYSVDLLARLPWLHNARVVYWGDLDSHGFSILAKFRKQVPGAVSILMDVETLMAHRDLWVEEPKPHTGSVAGLTGSEERALARVRAEGNVRLEQERIPWKYALAAIAPRTLDRCGRT</sequence>
<feature type="domain" description="DUF3322" evidence="2">
    <location>
        <begin position="11"/>
        <end position="193"/>
    </location>
</feature>
<dbReference type="PIRSF" id="PIRSF028408">
    <property type="entry name" value="UCP028408"/>
    <property type="match status" value="1"/>
</dbReference>
<evidence type="ECO:0000259" key="1">
    <source>
        <dbReference type="Pfam" id="PF09983"/>
    </source>
</evidence>
<gene>
    <name evidence="3" type="ORF">CJ199_00695</name>
</gene>
<dbReference type="Pfam" id="PF11795">
    <property type="entry name" value="DUF3322"/>
    <property type="match status" value="1"/>
</dbReference>
<comment type="caution">
    <text evidence="3">The sequence shown here is derived from an EMBL/GenBank/DDBJ whole genome shotgun (WGS) entry which is preliminary data.</text>
</comment>
<proteinExistence type="predicted"/>
<dbReference type="InterPro" id="IPR024534">
    <property type="entry name" value="JetD_C"/>
</dbReference>
<dbReference type="Pfam" id="PF09983">
    <property type="entry name" value="JetD_C"/>
    <property type="match status" value="1"/>
</dbReference>
<protein>
    <recommendedName>
        <fullName evidence="5">Wadjet protein JetD C-terminal domain-containing protein</fullName>
    </recommendedName>
</protein>
<evidence type="ECO:0000259" key="2">
    <source>
        <dbReference type="Pfam" id="PF11795"/>
    </source>
</evidence>
<dbReference type="AlphaFoldDB" id="A0A2N6VPN5"/>
<dbReference type="Proteomes" id="UP000235598">
    <property type="component" value="Unassembled WGS sequence"/>
</dbReference>
<dbReference type="OrthoDB" id="322908at2"/>
<dbReference type="RefSeq" id="WP_102237621.1">
    <property type="nucleotide sequence ID" value="NZ_BAAAIM010000007.1"/>
</dbReference>
<dbReference type="InterPro" id="IPR014544">
    <property type="entry name" value="UCP028408"/>
</dbReference>
<evidence type="ECO:0000313" key="4">
    <source>
        <dbReference type="Proteomes" id="UP000235598"/>
    </source>
</evidence>
<accession>A0A2N6VPN5</accession>
<organism evidence="3 4">
    <name type="scientific">Brevibacterium paucivorans</name>
    <dbReference type="NCBI Taxonomy" id="170994"/>
    <lineage>
        <taxon>Bacteria</taxon>
        <taxon>Bacillati</taxon>
        <taxon>Actinomycetota</taxon>
        <taxon>Actinomycetes</taxon>
        <taxon>Micrococcales</taxon>
        <taxon>Brevibacteriaceae</taxon>
        <taxon>Brevibacterium</taxon>
    </lineage>
</organism>
<feature type="domain" description="Wadjet protein JetD C-terminal" evidence="1">
    <location>
        <begin position="206"/>
        <end position="374"/>
    </location>
</feature>